<gene>
    <name evidence="1" type="ORF">GPAL_3905</name>
</gene>
<comment type="caution">
    <text evidence="1">The sequence shown here is derived from an EMBL/GenBank/DDBJ whole genome shotgun (WGS) entry which is preliminary data.</text>
</comment>
<proteinExistence type="predicted"/>
<dbReference type="Proteomes" id="UP000006251">
    <property type="component" value="Unassembled WGS sequence"/>
</dbReference>
<keyword evidence="2" id="KW-1185">Reference proteome</keyword>
<dbReference type="AlphaFoldDB" id="K7A5J6"/>
<evidence type="ECO:0000313" key="2">
    <source>
        <dbReference type="Proteomes" id="UP000006251"/>
    </source>
</evidence>
<reference evidence="2" key="1">
    <citation type="journal article" date="2014" name="Environ. Microbiol.">
        <title>Comparative genomics of the marine bacterial genus Glaciecola reveals the high degree of genomic diversity and genomic characteristic for cold adaptation.</title>
        <authorList>
            <person name="Qin Q.L."/>
            <person name="Xie B.B."/>
            <person name="Yu Y."/>
            <person name="Shu Y.L."/>
            <person name="Rong J.C."/>
            <person name="Zhang Y.J."/>
            <person name="Zhao D.L."/>
            <person name="Chen X.L."/>
            <person name="Zhang X.Y."/>
            <person name="Chen B."/>
            <person name="Zhou B.C."/>
            <person name="Zhang Y.Z."/>
        </authorList>
    </citation>
    <scope>NUCLEOTIDE SEQUENCE [LARGE SCALE GENOMIC DNA]</scope>
    <source>
        <strain evidence="2">ACAM 615</strain>
    </source>
</reference>
<sequence>MISRHLCCCYLGFCDARDLGGASLSGVKYVPDTKLSSFLRLFNVILSSVN</sequence>
<dbReference type="EMBL" id="BAEQ01000066">
    <property type="protein sequence ID" value="GAC30745.1"/>
    <property type="molecule type" value="Genomic_DNA"/>
</dbReference>
<accession>K7A5J6</accession>
<name>K7A5J6_9ALTE</name>
<evidence type="ECO:0000313" key="1">
    <source>
        <dbReference type="EMBL" id="GAC30745.1"/>
    </source>
</evidence>
<organism evidence="1 2">
    <name type="scientific">Brumicola pallidula DSM 14239 = ACAM 615</name>
    <dbReference type="NCBI Taxonomy" id="1121922"/>
    <lineage>
        <taxon>Bacteria</taxon>
        <taxon>Pseudomonadati</taxon>
        <taxon>Pseudomonadota</taxon>
        <taxon>Gammaproteobacteria</taxon>
        <taxon>Alteromonadales</taxon>
        <taxon>Alteromonadaceae</taxon>
        <taxon>Brumicola</taxon>
    </lineage>
</organism>
<protein>
    <submittedName>
        <fullName evidence="1">Uncharacterized protein</fullName>
    </submittedName>
</protein>